<comment type="caution">
    <text evidence="5">The sequence shown here is derived from an EMBL/GenBank/DDBJ whole genome shotgun (WGS) entry which is preliminary data.</text>
</comment>
<evidence type="ECO:0000313" key="5">
    <source>
        <dbReference type="EMBL" id="GFR79007.1"/>
    </source>
</evidence>
<protein>
    <submittedName>
        <fullName evidence="5">Low-density lipoprotein receptor-related protein 12</fullName>
    </submittedName>
</protein>
<dbReference type="Pfam" id="PF00057">
    <property type="entry name" value="Ldl_recept_a"/>
    <property type="match status" value="1"/>
</dbReference>
<dbReference type="CDD" id="cd00112">
    <property type="entry name" value="LDLa"/>
    <property type="match status" value="1"/>
</dbReference>
<dbReference type="Gene3D" id="4.10.400.10">
    <property type="entry name" value="Low-density Lipoprotein Receptor"/>
    <property type="match status" value="1"/>
</dbReference>
<keyword evidence="1 2" id="KW-1015">Disulfide bond</keyword>
<gene>
    <name evidence="5" type="ORF">ElyMa_002278800</name>
</gene>
<feature type="transmembrane region" description="Helical" evidence="4">
    <location>
        <begin position="140"/>
        <end position="163"/>
    </location>
</feature>
<dbReference type="SUPFAM" id="SSF57424">
    <property type="entry name" value="LDL receptor-like module"/>
    <property type="match status" value="1"/>
</dbReference>
<dbReference type="InterPro" id="IPR002172">
    <property type="entry name" value="LDrepeatLR_classA_rpt"/>
</dbReference>
<dbReference type="InterPro" id="IPR023415">
    <property type="entry name" value="LDLR_class-A_CS"/>
</dbReference>
<dbReference type="PROSITE" id="PS50068">
    <property type="entry name" value="LDLRA_2"/>
    <property type="match status" value="1"/>
</dbReference>
<keyword evidence="4" id="KW-0472">Membrane</keyword>
<evidence type="ECO:0000256" key="3">
    <source>
        <dbReference type="SAM" id="MobiDB-lite"/>
    </source>
</evidence>
<keyword evidence="4" id="KW-1133">Transmembrane helix</keyword>
<evidence type="ECO:0000313" key="6">
    <source>
        <dbReference type="Proteomes" id="UP000762676"/>
    </source>
</evidence>
<reference evidence="5 6" key="1">
    <citation type="journal article" date="2021" name="Elife">
        <title>Chloroplast acquisition without the gene transfer in kleptoplastic sea slugs, Plakobranchus ocellatus.</title>
        <authorList>
            <person name="Maeda T."/>
            <person name="Takahashi S."/>
            <person name="Yoshida T."/>
            <person name="Shimamura S."/>
            <person name="Takaki Y."/>
            <person name="Nagai Y."/>
            <person name="Toyoda A."/>
            <person name="Suzuki Y."/>
            <person name="Arimoto A."/>
            <person name="Ishii H."/>
            <person name="Satoh N."/>
            <person name="Nishiyama T."/>
            <person name="Hasebe M."/>
            <person name="Maruyama T."/>
            <person name="Minagawa J."/>
            <person name="Obokata J."/>
            <person name="Shigenobu S."/>
        </authorList>
    </citation>
    <scope>NUCLEOTIDE SEQUENCE [LARGE SCALE GENOMIC DNA]</scope>
</reference>
<accession>A0AAV4G0I4</accession>
<dbReference type="EMBL" id="BMAT01004718">
    <property type="protein sequence ID" value="GFR79007.1"/>
    <property type="molecule type" value="Genomic_DNA"/>
</dbReference>
<sequence>MLQVSDFPNYLLLHADQVRLSLLAFSIPGRPPSCQSGHLDILNSDGIPFNDGFGMCGTHDHRSWDAKSNTAYIKVKATNYSDGGSFKLLVTAYNTYDCNTKSEFCCSNGRCVDVAVTCDGYDDCGDNSDEKSGCLLSGPVVAAIITGGFVMVILMVSIAVVALKRNWKSGWGVGPSLTSSLRHDNGEPTLSPEKPSLHSYGATGDLND</sequence>
<comment type="caution">
    <text evidence="2">Lacks conserved residue(s) required for the propagation of feature annotation.</text>
</comment>
<evidence type="ECO:0000256" key="2">
    <source>
        <dbReference type="PROSITE-ProRule" id="PRU00124"/>
    </source>
</evidence>
<dbReference type="Proteomes" id="UP000762676">
    <property type="component" value="Unassembled WGS sequence"/>
</dbReference>
<keyword evidence="5" id="KW-0449">Lipoprotein</keyword>
<dbReference type="InterPro" id="IPR036055">
    <property type="entry name" value="LDL_receptor-like_sf"/>
</dbReference>
<keyword evidence="4" id="KW-0812">Transmembrane</keyword>
<feature type="region of interest" description="Disordered" evidence="3">
    <location>
        <begin position="182"/>
        <end position="208"/>
    </location>
</feature>
<proteinExistence type="predicted"/>
<dbReference type="SMART" id="SM00192">
    <property type="entry name" value="LDLa"/>
    <property type="match status" value="1"/>
</dbReference>
<feature type="disulfide bond" evidence="2">
    <location>
        <begin position="106"/>
        <end position="124"/>
    </location>
</feature>
<dbReference type="InterPro" id="IPR042333">
    <property type="entry name" value="LRAD2/Mig-13-like"/>
</dbReference>
<evidence type="ECO:0000256" key="4">
    <source>
        <dbReference type="SAM" id="Phobius"/>
    </source>
</evidence>
<dbReference type="AlphaFoldDB" id="A0AAV4G0I4"/>
<keyword evidence="6" id="KW-1185">Reference proteome</keyword>
<dbReference type="PROSITE" id="PS01209">
    <property type="entry name" value="LDLRA_1"/>
    <property type="match status" value="1"/>
</dbReference>
<organism evidence="5 6">
    <name type="scientific">Elysia marginata</name>
    <dbReference type="NCBI Taxonomy" id="1093978"/>
    <lineage>
        <taxon>Eukaryota</taxon>
        <taxon>Metazoa</taxon>
        <taxon>Spiralia</taxon>
        <taxon>Lophotrochozoa</taxon>
        <taxon>Mollusca</taxon>
        <taxon>Gastropoda</taxon>
        <taxon>Heterobranchia</taxon>
        <taxon>Euthyneura</taxon>
        <taxon>Panpulmonata</taxon>
        <taxon>Sacoglossa</taxon>
        <taxon>Placobranchoidea</taxon>
        <taxon>Plakobranchidae</taxon>
        <taxon>Elysia</taxon>
    </lineage>
</organism>
<dbReference type="PANTHER" id="PTHR24652">
    <property type="entry name" value="LOW-DENSITY LIPOPROTEIN RECEPTOR CLASS A DOMAIN-CONTAINING PROTEIN 2"/>
    <property type="match status" value="1"/>
</dbReference>
<keyword evidence="5" id="KW-0675">Receptor</keyword>
<name>A0AAV4G0I4_9GAST</name>
<evidence type="ECO:0000256" key="1">
    <source>
        <dbReference type="ARBA" id="ARBA00023157"/>
    </source>
</evidence>